<dbReference type="Pfam" id="PF13563">
    <property type="entry name" value="2_5_RNA_ligase2"/>
    <property type="match status" value="1"/>
</dbReference>
<dbReference type="InterPro" id="IPR050580">
    <property type="entry name" value="2H_phosphoesterase_YjcG-like"/>
</dbReference>
<sequence>MDLYLVAVLPPEPVLGQVWALKQEVHERTGSRNAIRLPPHITLIPPTRQATGFEAQATAVLSEFARNHSPCNVGLHNFSWFGTRTLFVRVVETQQLLVLHAALQTWCSEQLPTITPEKRSFTPHMTLATRDLPPAAVPALQEEFSRREYQAAFLIKELYLFKHNGQNWENIEQFPLDYVAG</sequence>
<dbReference type="Proteomes" id="UP000501623">
    <property type="component" value="Chromosome"/>
</dbReference>
<protein>
    <submittedName>
        <fullName evidence="1">2'-5' RNA ligase family protein</fullName>
    </submittedName>
</protein>
<organism evidence="1 2">
    <name type="scientific">Hymenobacter taeanensis</name>
    <dbReference type="NCBI Taxonomy" id="2735321"/>
    <lineage>
        <taxon>Bacteria</taxon>
        <taxon>Pseudomonadati</taxon>
        <taxon>Bacteroidota</taxon>
        <taxon>Cytophagia</taxon>
        <taxon>Cytophagales</taxon>
        <taxon>Hymenobacteraceae</taxon>
        <taxon>Hymenobacter</taxon>
    </lineage>
</organism>
<gene>
    <name evidence="1" type="ORF">HMJ29_16815</name>
</gene>
<dbReference type="AlphaFoldDB" id="A0A6M6BN31"/>
<dbReference type="GO" id="GO:0016874">
    <property type="term" value="F:ligase activity"/>
    <property type="evidence" value="ECO:0007669"/>
    <property type="project" value="UniProtKB-KW"/>
</dbReference>
<proteinExistence type="predicted"/>
<dbReference type="InterPro" id="IPR009097">
    <property type="entry name" value="Cyclic_Pdiesterase"/>
</dbReference>
<dbReference type="SUPFAM" id="SSF55144">
    <property type="entry name" value="LigT-like"/>
    <property type="match status" value="1"/>
</dbReference>
<dbReference type="RefSeq" id="WP_171592571.1">
    <property type="nucleotide sequence ID" value="NZ_CP053538.1"/>
</dbReference>
<dbReference type="KEGG" id="hts:HMJ29_16815"/>
<keyword evidence="2" id="KW-1185">Reference proteome</keyword>
<accession>A0A6M6BN31</accession>
<dbReference type="PANTHER" id="PTHR40037">
    <property type="entry name" value="PHOSPHOESTERASE YJCG-RELATED"/>
    <property type="match status" value="1"/>
</dbReference>
<name>A0A6M6BN31_9BACT</name>
<dbReference type="Gene3D" id="3.90.1140.10">
    <property type="entry name" value="Cyclic phosphodiesterase"/>
    <property type="match status" value="1"/>
</dbReference>
<keyword evidence="1" id="KW-0436">Ligase</keyword>
<reference evidence="1 2" key="1">
    <citation type="submission" date="2020-05" db="EMBL/GenBank/DDBJ databases">
        <title>Complete genome sequence of Hymenobacter sp. TS19 in Coasted Sand Dune.</title>
        <authorList>
            <person name="Lee J.-H."/>
            <person name="Jung J.-H."/>
            <person name="Jeong S."/>
            <person name="Zhao L."/>
            <person name="Kim M.-K."/>
            <person name="Seo H.-S."/>
            <person name="Lim S."/>
        </authorList>
    </citation>
    <scope>NUCLEOTIDE SEQUENCE [LARGE SCALE GENOMIC DNA]</scope>
    <source>
        <strain evidence="1 2">TS19</strain>
    </source>
</reference>
<dbReference type="EMBL" id="CP053538">
    <property type="protein sequence ID" value="QJX48485.1"/>
    <property type="molecule type" value="Genomic_DNA"/>
</dbReference>
<dbReference type="PANTHER" id="PTHR40037:SF1">
    <property type="entry name" value="PHOSPHOESTERASE SAOUHSC_00951-RELATED"/>
    <property type="match status" value="1"/>
</dbReference>
<evidence type="ECO:0000313" key="1">
    <source>
        <dbReference type="EMBL" id="QJX48485.1"/>
    </source>
</evidence>
<evidence type="ECO:0000313" key="2">
    <source>
        <dbReference type="Proteomes" id="UP000501623"/>
    </source>
</evidence>